<dbReference type="AlphaFoldDB" id="A0A1V3X6Q2"/>
<reference evidence="2 3" key="1">
    <citation type="submission" date="2017-02" db="EMBL/GenBank/DDBJ databases">
        <title>Complete genome sequences of Mycobacterium kansasii strains isolated from rhesus macaques.</title>
        <authorList>
            <person name="Panda A."/>
            <person name="Nagaraj S."/>
            <person name="Zhao X."/>
            <person name="Tettelin H."/>
            <person name="Detolla L.J."/>
        </authorList>
    </citation>
    <scope>NUCLEOTIDE SEQUENCE [LARGE SCALE GENOMIC DNA]</scope>
    <source>
        <strain evidence="2 3">11-3469</strain>
    </source>
</reference>
<sequence>MSPDPATNLMWLDLIGRRLAEIGDKQRLPLIVRIDDPWLAEAWRAQQFGGSDTRWAADVVGRYEVTAGRLLDGIIATPNIQRVFICGTSQLTLALCADLTRRALERDFYTRPGCHLSRRSRWWNETPRTTSKTTSSTASRPASCRTDRQSTRCPRRRRYRPCCVSSVTPTRQRAQ</sequence>
<gene>
    <name evidence="2" type="ORF">BZL29_4464</name>
</gene>
<comment type="caution">
    <text evidence="2">The sequence shown here is derived from an EMBL/GenBank/DDBJ whole genome shotgun (WGS) entry which is preliminary data.</text>
</comment>
<feature type="compositionally biased region" description="Low complexity" evidence="1">
    <location>
        <begin position="126"/>
        <end position="144"/>
    </location>
</feature>
<evidence type="ECO:0000313" key="3">
    <source>
        <dbReference type="Proteomes" id="UP000188532"/>
    </source>
</evidence>
<proteinExistence type="predicted"/>
<feature type="region of interest" description="Disordered" evidence="1">
    <location>
        <begin position="125"/>
        <end position="152"/>
    </location>
</feature>
<organism evidence="2 3">
    <name type="scientific">Mycobacterium kansasii</name>
    <dbReference type="NCBI Taxonomy" id="1768"/>
    <lineage>
        <taxon>Bacteria</taxon>
        <taxon>Bacillati</taxon>
        <taxon>Actinomycetota</taxon>
        <taxon>Actinomycetes</taxon>
        <taxon>Mycobacteriales</taxon>
        <taxon>Mycobacteriaceae</taxon>
        <taxon>Mycobacterium</taxon>
    </lineage>
</organism>
<evidence type="ECO:0000256" key="1">
    <source>
        <dbReference type="SAM" id="MobiDB-lite"/>
    </source>
</evidence>
<accession>A0A1V3X6Q2</accession>
<dbReference type="EMBL" id="MVBN01000004">
    <property type="protein sequence ID" value="OOK74924.1"/>
    <property type="molecule type" value="Genomic_DNA"/>
</dbReference>
<protein>
    <submittedName>
        <fullName evidence="2">Uncharacterized protein</fullName>
    </submittedName>
</protein>
<name>A0A1V3X6Q2_MYCKA</name>
<evidence type="ECO:0000313" key="2">
    <source>
        <dbReference type="EMBL" id="OOK74924.1"/>
    </source>
</evidence>
<dbReference type="Proteomes" id="UP000188532">
    <property type="component" value="Unassembled WGS sequence"/>
</dbReference>